<proteinExistence type="predicted"/>
<evidence type="ECO:0000256" key="2">
    <source>
        <dbReference type="SAM" id="Phobius"/>
    </source>
</evidence>
<evidence type="ECO:0000313" key="4">
    <source>
        <dbReference type="Proteomes" id="UP000664277"/>
    </source>
</evidence>
<feature type="transmembrane region" description="Helical" evidence="2">
    <location>
        <begin position="357"/>
        <end position="380"/>
    </location>
</feature>
<feature type="transmembrane region" description="Helical" evidence="2">
    <location>
        <begin position="87"/>
        <end position="106"/>
    </location>
</feature>
<feature type="transmembrane region" description="Helical" evidence="2">
    <location>
        <begin position="229"/>
        <end position="249"/>
    </location>
</feature>
<reference evidence="3" key="1">
    <citation type="submission" date="2021-02" db="EMBL/GenBank/DDBJ databases">
        <title>Genome-Resolved Metagenomics of a Microbial Community Performing Photosynthetic Biological Nutrient Removal.</title>
        <authorList>
            <person name="Mcdaniel E.A."/>
        </authorList>
    </citation>
    <scope>NUCLEOTIDE SEQUENCE</scope>
    <source>
        <strain evidence="3">UWPOB_OBS1</strain>
    </source>
</reference>
<organism evidence="3 4">
    <name type="scientific">Candidatus Obscuribacter phosphatis</name>
    <dbReference type="NCBI Taxonomy" id="1906157"/>
    <lineage>
        <taxon>Bacteria</taxon>
        <taxon>Bacillati</taxon>
        <taxon>Candidatus Melainabacteria</taxon>
        <taxon>Candidatus Obscuribacterales</taxon>
        <taxon>Candidatus Obscuribacteraceae</taxon>
        <taxon>Candidatus Obscuribacter</taxon>
    </lineage>
</organism>
<feature type="transmembrane region" description="Helical" evidence="2">
    <location>
        <begin position="126"/>
        <end position="144"/>
    </location>
</feature>
<dbReference type="AlphaFoldDB" id="A0A8J7PDI5"/>
<gene>
    <name evidence="3" type="ORF">J0M35_21300</name>
</gene>
<dbReference type="Proteomes" id="UP000664277">
    <property type="component" value="Unassembled WGS sequence"/>
</dbReference>
<feature type="transmembrane region" description="Helical" evidence="2">
    <location>
        <begin position="334"/>
        <end position="351"/>
    </location>
</feature>
<feature type="transmembrane region" description="Helical" evidence="2">
    <location>
        <begin position="189"/>
        <end position="217"/>
    </location>
</feature>
<feature type="region of interest" description="Disordered" evidence="1">
    <location>
        <begin position="530"/>
        <end position="553"/>
    </location>
</feature>
<feature type="transmembrane region" description="Helical" evidence="2">
    <location>
        <begin position="12"/>
        <end position="31"/>
    </location>
</feature>
<evidence type="ECO:0000256" key="1">
    <source>
        <dbReference type="SAM" id="MobiDB-lite"/>
    </source>
</evidence>
<keyword evidence="2" id="KW-0472">Membrane</keyword>
<dbReference type="EMBL" id="JAFLCK010000067">
    <property type="protein sequence ID" value="MBN8662917.1"/>
    <property type="molecule type" value="Genomic_DNA"/>
</dbReference>
<evidence type="ECO:0000313" key="3">
    <source>
        <dbReference type="EMBL" id="MBN8662917.1"/>
    </source>
</evidence>
<keyword evidence="2" id="KW-1133">Transmembrane helix</keyword>
<feature type="transmembrane region" description="Helical" evidence="2">
    <location>
        <begin position="280"/>
        <end position="299"/>
    </location>
</feature>
<protein>
    <submittedName>
        <fullName evidence="3">Uncharacterized protein</fullName>
    </submittedName>
</protein>
<accession>A0A8J7PDI5</accession>
<keyword evidence="2" id="KW-0812">Transmembrane</keyword>
<sequence length="553" mass="62388">MPEQISTSDKTFRATLILATPLFLAGLWHFISSPYAIAGDTAMYLQCGQLLLQGKLPYLDLLELNPPLIMYVSMIPAMLSKACSLPLALAGALSTSSLALLAYALTAGGTRMVLKSLELNQVDGQIIIAPALFAPILLNALSMFDFGQREHLYSLFLLPFFLLRYARLIDSRNENSINYSLNERLFSVIVGLTLGLTACFKPLFLLGPVTLELYWLVKYRKPSLLFRPEILAAPLPMILYALSFLLLPAEVRTTYFGEVVPLLVKGYSCFNIIRDVMVKWIWSFALTSYLIALLFVGVIRKDLALRAPLAIMLSTALAIIELQQKFWNYHAIPLYLWESFIIIFGITASIQKSQRKAVKAMMIGLLLLTIVAIQFGSALLQLQIERNWPRPWEQYLAKHARAGESVLLLDTSDTPWFKSALRFNLVPGSRHLWLYTIPMLQYQIDHGRAKDRERARAELAIFFSELGKEIDSRKPKYILLKRKEASGMAPSLDFQKYLLENGLEKPLLQYRTIEDYDEAVLLGRKPDLVKPSGKAGEVRSKFGQPCSPLPTTR</sequence>
<feature type="transmembrane region" description="Helical" evidence="2">
    <location>
        <begin position="305"/>
        <end position="322"/>
    </location>
</feature>
<comment type="caution">
    <text evidence="3">The sequence shown here is derived from an EMBL/GenBank/DDBJ whole genome shotgun (WGS) entry which is preliminary data.</text>
</comment>
<name>A0A8J7PDI5_9BACT</name>